<evidence type="ECO:0000313" key="2">
    <source>
        <dbReference type="Proteomes" id="UP000178272"/>
    </source>
</evidence>
<dbReference type="Proteomes" id="UP000178272">
    <property type="component" value="Unassembled WGS sequence"/>
</dbReference>
<evidence type="ECO:0000313" key="1">
    <source>
        <dbReference type="EMBL" id="OGY11398.1"/>
    </source>
</evidence>
<comment type="caution">
    <text evidence="1">The sequence shown here is derived from an EMBL/GenBank/DDBJ whole genome shotgun (WGS) entry which is preliminary data.</text>
</comment>
<organism evidence="1 2">
    <name type="scientific">Candidatus Blackburnbacteria bacterium RIFCSPHIGHO2_12_FULL_41_13b</name>
    <dbReference type="NCBI Taxonomy" id="1797517"/>
    <lineage>
        <taxon>Bacteria</taxon>
        <taxon>Candidatus Blackburniibacteriota</taxon>
    </lineage>
</organism>
<proteinExistence type="predicted"/>
<dbReference type="EMBL" id="MHCA01000039">
    <property type="protein sequence ID" value="OGY11398.1"/>
    <property type="molecule type" value="Genomic_DNA"/>
</dbReference>
<sequence length="171" mass="19214">MAIAEFARLHLPVQMVIGFLETDISDHLKRDESRHSEAESRARQNLAVWGHKLIKEGVASEGPIYLRASGLCRLKEGYLEVATAGSERPLYGAFKARRVVVMHTSSGTLIKLDRVFDGNDPNKSALFFQFIDIPKELTGEDYIRAAYYAYEAINCALEKRPFTSPQITLIP</sequence>
<accession>A0A1G1V7F6</accession>
<protein>
    <submittedName>
        <fullName evidence="1">Uncharacterized protein</fullName>
    </submittedName>
</protein>
<name>A0A1G1V7F6_9BACT</name>
<gene>
    <name evidence="1" type="ORF">A3F61_03185</name>
</gene>
<dbReference type="STRING" id="1797517.A3F61_03185"/>
<dbReference type="AlphaFoldDB" id="A0A1G1V7F6"/>
<reference evidence="1 2" key="1">
    <citation type="journal article" date="2016" name="Nat. Commun.">
        <title>Thousands of microbial genomes shed light on interconnected biogeochemical processes in an aquifer system.</title>
        <authorList>
            <person name="Anantharaman K."/>
            <person name="Brown C.T."/>
            <person name="Hug L.A."/>
            <person name="Sharon I."/>
            <person name="Castelle C.J."/>
            <person name="Probst A.J."/>
            <person name="Thomas B.C."/>
            <person name="Singh A."/>
            <person name="Wilkins M.J."/>
            <person name="Karaoz U."/>
            <person name="Brodie E.L."/>
            <person name="Williams K.H."/>
            <person name="Hubbard S.S."/>
            <person name="Banfield J.F."/>
        </authorList>
    </citation>
    <scope>NUCLEOTIDE SEQUENCE [LARGE SCALE GENOMIC DNA]</scope>
</reference>